<protein>
    <recommendedName>
        <fullName evidence="2">DUF1707 domain-containing protein</fullName>
    </recommendedName>
</protein>
<dbReference type="OrthoDB" id="4772576at2"/>
<evidence type="ECO:0000313" key="3">
    <source>
        <dbReference type="EMBL" id="OYN92183.1"/>
    </source>
</evidence>
<feature type="compositionally biased region" description="Basic residues" evidence="1">
    <location>
        <begin position="62"/>
        <end position="72"/>
    </location>
</feature>
<accession>A0A255EVL6</accession>
<dbReference type="RefSeq" id="WP_094452176.1">
    <property type="nucleotide sequence ID" value="NZ_NMVJ01000001.1"/>
</dbReference>
<proteinExistence type="predicted"/>
<sequence length="88" mass="10100">MPDPTELPDASLRVSAAQRDHAATLLREAVVDERLTFEEMEARIPAALILRGVTSSTVQVRHPNRRDRRLLRKFAERQQAQRRELTQG</sequence>
<gene>
    <name evidence="3" type="ORF">CGZ91_01340</name>
</gene>
<dbReference type="AlphaFoldDB" id="A0A255EVL6"/>
<evidence type="ECO:0000256" key="1">
    <source>
        <dbReference type="SAM" id="MobiDB-lite"/>
    </source>
</evidence>
<dbReference type="EMBL" id="NMVJ01000001">
    <property type="protein sequence ID" value="OYN92183.1"/>
    <property type="molecule type" value="Genomic_DNA"/>
</dbReference>
<feature type="compositionally biased region" description="Basic and acidic residues" evidence="1">
    <location>
        <begin position="73"/>
        <end position="88"/>
    </location>
</feature>
<name>A0A255EVL6_9ACTN</name>
<dbReference type="InterPro" id="IPR012551">
    <property type="entry name" value="DUF1707_SHOCT-like"/>
</dbReference>
<feature type="domain" description="DUF1707" evidence="2">
    <location>
        <begin position="12"/>
        <end position="48"/>
    </location>
</feature>
<dbReference type="Proteomes" id="UP000216300">
    <property type="component" value="Unassembled WGS sequence"/>
</dbReference>
<evidence type="ECO:0000259" key="2">
    <source>
        <dbReference type="Pfam" id="PF08044"/>
    </source>
</evidence>
<organism evidence="3 4">
    <name type="scientific">Parenemella sanctibonifatiensis</name>
    <dbReference type="NCBI Taxonomy" id="2016505"/>
    <lineage>
        <taxon>Bacteria</taxon>
        <taxon>Bacillati</taxon>
        <taxon>Actinomycetota</taxon>
        <taxon>Actinomycetes</taxon>
        <taxon>Propionibacteriales</taxon>
        <taxon>Propionibacteriaceae</taxon>
        <taxon>Parenemella</taxon>
    </lineage>
</organism>
<evidence type="ECO:0000313" key="4">
    <source>
        <dbReference type="Proteomes" id="UP000216300"/>
    </source>
</evidence>
<dbReference type="Pfam" id="PF08044">
    <property type="entry name" value="DUF1707"/>
    <property type="match status" value="1"/>
</dbReference>
<reference evidence="3 4" key="1">
    <citation type="submission" date="2017-07" db="EMBL/GenBank/DDBJ databases">
        <title>Draft whole genome sequences of clinical Proprionibacteriaceae strains.</title>
        <authorList>
            <person name="Bernier A.-M."/>
            <person name="Bernard K."/>
            <person name="Domingo M.-C."/>
        </authorList>
    </citation>
    <scope>NUCLEOTIDE SEQUENCE [LARGE SCALE GENOMIC DNA]</scope>
    <source>
        <strain evidence="3 4">NML 150081</strain>
    </source>
</reference>
<comment type="caution">
    <text evidence="3">The sequence shown here is derived from an EMBL/GenBank/DDBJ whole genome shotgun (WGS) entry which is preliminary data.</text>
</comment>
<feature type="region of interest" description="Disordered" evidence="1">
    <location>
        <begin position="60"/>
        <end position="88"/>
    </location>
</feature>
<keyword evidence="4" id="KW-1185">Reference proteome</keyword>